<reference evidence="1 2" key="1">
    <citation type="submission" date="2016-08" db="EMBL/GenBank/DDBJ databases">
        <title>Characterization and recognition of Brachyspira hampsonii sp. nov., a novel intestinal spirochete that is pathogenic to pigs.</title>
        <authorList>
            <person name="Mirajkar N."/>
            <person name="La T."/>
            <person name="Phillips N."/>
            <person name="Hampson D."/>
            <person name="Gebhart C."/>
        </authorList>
    </citation>
    <scope>NUCLEOTIDE SEQUENCE [LARGE SCALE GENOMIC DNA]</scope>
    <source>
        <strain evidence="1 2">P280/1</strain>
    </source>
</reference>
<evidence type="ECO:0000313" key="2">
    <source>
        <dbReference type="Proteomes" id="UP000095247"/>
    </source>
</evidence>
<dbReference type="Proteomes" id="UP000095247">
    <property type="component" value="Unassembled WGS sequence"/>
</dbReference>
<dbReference type="EMBL" id="MDCO01000015">
    <property type="protein sequence ID" value="OEJ13113.1"/>
    <property type="molecule type" value="Genomic_DNA"/>
</dbReference>
<evidence type="ECO:0000313" key="1">
    <source>
        <dbReference type="EMBL" id="OEJ13113.1"/>
    </source>
</evidence>
<comment type="caution">
    <text evidence="1">The sequence shown here is derived from an EMBL/GenBank/DDBJ whole genome shotgun (WGS) entry which is preliminary data.</text>
</comment>
<gene>
    <name evidence="1" type="ORF">BFL38_00685</name>
</gene>
<protein>
    <submittedName>
        <fullName evidence="1">Uncharacterized protein</fullName>
    </submittedName>
</protein>
<dbReference type="AlphaFoldDB" id="A0A1E5NAD4"/>
<sequence>MNKKNILFIKAREADDFITEVNSSLFLFFTGRSTTDGVNWQVEPNSSAYDNADSVYSYSALGGDLPPIQKKIRTPEEPNWIKLDNVRYYNSIPAQIISLCRINYSYRSFIFFGTDYTSDCRF</sequence>
<organism evidence="1 2">
    <name type="scientific">Brachyspira hampsonii</name>
    <dbReference type="NCBI Taxonomy" id="1287055"/>
    <lineage>
        <taxon>Bacteria</taxon>
        <taxon>Pseudomonadati</taxon>
        <taxon>Spirochaetota</taxon>
        <taxon>Spirochaetia</taxon>
        <taxon>Brachyspirales</taxon>
        <taxon>Brachyspiraceae</taxon>
        <taxon>Brachyspira</taxon>
    </lineage>
</organism>
<accession>A0A1E5NAD4</accession>
<proteinExistence type="predicted"/>
<name>A0A1E5NAD4_9SPIR</name>